<feature type="signal peptide" evidence="13">
    <location>
        <begin position="1"/>
        <end position="32"/>
    </location>
</feature>
<accession>A0A8J2JJZ3</accession>
<feature type="chain" id="PRO_5035208475" description="mannosyl-oligosaccharide 1,3-1,6-alpha-mannosidase" evidence="13">
    <location>
        <begin position="33"/>
        <end position="1106"/>
    </location>
</feature>
<evidence type="ECO:0000256" key="6">
    <source>
        <dbReference type="ARBA" id="ARBA00022833"/>
    </source>
</evidence>
<dbReference type="EMBL" id="CAJVCH010032699">
    <property type="protein sequence ID" value="CAG7712469.1"/>
    <property type="molecule type" value="Genomic_DNA"/>
</dbReference>
<feature type="domain" description="Glycoside hydrolase family 38 central" evidence="14">
    <location>
        <begin position="431"/>
        <end position="519"/>
    </location>
</feature>
<dbReference type="InterPro" id="IPR015341">
    <property type="entry name" value="Glyco_hydro_38_cen"/>
</dbReference>
<evidence type="ECO:0000313" key="15">
    <source>
        <dbReference type="EMBL" id="CAG7712469.1"/>
    </source>
</evidence>
<dbReference type="PANTHER" id="PTHR11607:SF3">
    <property type="entry name" value="LYSOSOMAL ALPHA-MANNOSIDASE"/>
    <property type="match status" value="1"/>
</dbReference>
<comment type="cofactor">
    <cofactor evidence="1">
        <name>Zn(2+)</name>
        <dbReference type="ChEBI" id="CHEBI:29105"/>
    </cofactor>
</comment>
<dbReference type="GO" id="GO:0004572">
    <property type="term" value="F:mannosyl-oligosaccharide 1,3-1,6-alpha-mannosidase activity"/>
    <property type="evidence" value="ECO:0007669"/>
    <property type="project" value="UniProtKB-EC"/>
</dbReference>
<comment type="catalytic activity">
    <reaction evidence="12">
        <text>N(4)-{beta-D-GlcNAc-(1-&gt;2)-alpha-D-Man-(1-&gt;3)-[alpha-D-Man-(1-&gt;3)-[alpha-D-Man-(1-&gt;6)]-alpha-D-Man-(1-&gt;6)]-beta-D-Man-(1-&gt;4)-beta-D-GlcNAc-(1-&gt;4)-beta-D-GlcNAc}-L-asparaginyl-[protein] + 2 H2O = 2 alpha-D-mannopyranose + an N(4)-{beta-D-GlcNAc-(1-&gt;2)-alpha-D-Man-(1-&gt;3)-[alpha-D-Man-(1-&gt;6)]-beta-D-Man-(1-&gt;4)-beta-D-GlcNAc-(1-&gt;4)-beta-D-GlcNAc}-L-asparaginyl-[protein]</text>
        <dbReference type="Rhea" id="RHEA:56052"/>
        <dbReference type="Rhea" id="RHEA-COMP:14368"/>
        <dbReference type="Rhea" id="RHEA-COMP:14369"/>
        <dbReference type="ChEBI" id="CHEBI:15377"/>
        <dbReference type="ChEBI" id="CHEBI:28729"/>
        <dbReference type="ChEBI" id="CHEBI:60615"/>
        <dbReference type="ChEBI" id="CHEBI:60625"/>
        <dbReference type="EC" id="3.2.1.114"/>
    </reaction>
</comment>
<keyword evidence="5" id="KW-0378">Hydrolase</keyword>
<evidence type="ECO:0000256" key="9">
    <source>
        <dbReference type="ARBA" id="ARBA00059516"/>
    </source>
</evidence>
<dbReference type="OrthoDB" id="10261055at2759"/>
<protein>
    <recommendedName>
        <fullName evidence="10">mannosyl-oligosaccharide 1,3-1,6-alpha-mannosidase</fullName>
        <ecNumber evidence="10">3.2.1.114</ecNumber>
    </recommendedName>
    <alternativeName>
        <fullName evidence="11">Mannosyl-oligosaccharide 1,3-1,6-alpha-mannosidase</fullName>
    </alternativeName>
</protein>
<keyword evidence="6" id="KW-0862">Zinc</keyword>
<proteinExistence type="inferred from homology"/>
<comment type="caution">
    <text evidence="15">The sequence shown here is derived from an EMBL/GenBank/DDBJ whole genome shotgun (WGS) entry which is preliminary data.</text>
</comment>
<dbReference type="AlphaFoldDB" id="A0A8J2JJZ3"/>
<evidence type="ECO:0000256" key="1">
    <source>
        <dbReference type="ARBA" id="ARBA00001947"/>
    </source>
</evidence>
<evidence type="ECO:0000256" key="10">
    <source>
        <dbReference type="ARBA" id="ARBA00066412"/>
    </source>
</evidence>
<evidence type="ECO:0000259" key="14">
    <source>
        <dbReference type="SMART" id="SM00872"/>
    </source>
</evidence>
<dbReference type="Pfam" id="PF01074">
    <property type="entry name" value="Glyco_hydro_38N"/>
    <property type="match status" value="1"/>
</dbReference>
<evidence type="ECO:0000256" key="12">
    <source>
        <dbReference type="ARBA" id="ARBA00093232"/>
    </source>
</evidence>
<dbReference type="Pfam" id="PF07748">
    <property type="entry name" value="Glyco_hydro_38C"/>
    <property type="match status" value="1"/>
</dbReference>
<evidence type="ECO:0000256" key="7">
    <source>
        <dbReference type="ARBA" id="ARBA00023157"/>
    </source>
</evidence>
<sequence length="1106" mass="127242">MRRKYLWSILCSFSVCIIALVALICVIALATAQDHKKESAFIKSSQGCVPLTYNGRGSGNTTADLDTLILKDEAIDSSTSDRDDGNSYGSRADKNYDGLEWSQGNQVKVFLVPHSHNDAGWLKTFEVYYKTITKNILDNMLEHMSNDEEMRFTWAEIAFFDLWWKDLESPKRALVKKLVAKKQLEFIGGGWVMPDEASTHYVSYLTQMIEGHQWLQERFNYTPNRGWTIDPFGLSPTYAYLQKRAGMESSTITRIHYSMKKYFAKEKILEFNWRQNWDLKGESDLFTHIMPSPTYDTADTCGPDHDFCVQFSREIAGEEVVSTSETAKIQQRSLSLVDQVRQKSRNFVTKNVLVPIGGDFKWDTYTSWNQGLKYLRSVVDYINAREHFKTELRITTLDDYFNAVAEDLKNSQLTPKSLAGDFFTYADRNDDYWSGYFTSRIYHKVTERQLLAKLRAAQLTFALMTAEVYRKRVTLSFKFIPALLEQLVESRRTLSLFQHHDGITGTSKDHVVLDYARKMDAALKKSMFVTQQSLFVLSNLESFGENQLEIISKHDVFFEPGSYKQSYRDLWTQKLLYLDEIRPEQTVTVFNSLAESRMEVVHVNVSSPNVKVFDSNGNEVVSEILPMINYVKATRYHQPRVEIQSNQFDLVFWAQMEPLEIKSFKIQYSQNRANDQVKVKVMNSEAVFDGNLLDHFEISSGINSKGKEFTIQNQNFNLQFNENGTLNTVIQHGEEIPLNLTFFKYSTYSSGVYLFIPNSEATPIVLSQPVIVIVEGQLESYLRAYYDTVHQKITLQNIQGIESNAIQVELLIDVREKYNYELIMRLETDIKSEDKFYTDSNGFQMLKRRYFYNVPVQGNYYPVASSAYIEDPNLRMTLLAGQPGGASSLASGQIEIMIDRIVNQDDYRGVGQDGTDNLRVISKFKILLETPSCEPTDALKNINVRESLSLEAHHQLHALLYPLNIFVQPESQNSEVGSSGEMPSYRIENNRNIPCDIHLAGLFPLPKDEDMSSVPEARHETSLLFHRVGFDRRFDSSQLGNTCDLRYSKAGRLKVQDILGPLIMSRMERTSLNLVHEEEIAYSEDEFVMKPMEMYAFRTHFNSDRV</sequence>
<evidence type="ECO:0000256" key="2">
    <source>
        <dbReference type="ARBA" id="ARBA00009792"/>
    </source>
</evidence>
<evidence type="ECO:0000256" key="5">
    <source>
        <dbReference type="ARBA" id="ARBA00022801"/>
    </source>
</evidence>
<evidence type="ECO:0000313" key="16">
    <source>
        <dbReference type="Proteomes" id="UP000708208"/>
    </source>
</evidence>
<comment type="function">
    <text evidence="9">Catalyzes the first committed step in the biosynthesis of complex N-glycans. It controls conversion of high mannose to complex N-glycans; the final hydrolytic step in the N-glycan maturation pathway.</text>
</comment>
<comment type="subunit">
    <text evidence="3">Homodimer; disulfide-linked.</text>
</comment>
<keyword evidence="13" id="KW-0732">Signal</keyword>
<evidence type="ECO:0000256" key="11">
    <source>
        <dbReference type="ARBA" id="ARBA00083602"/>
    </source>
</evidence>
<dbReference type="InterPro" id="IPR011682">
    <property type="entry name" value="Glyco_hydro_38_C"/>
</dbReference>
<evidence type="ECO:0000256" key="13">
    <source>
        <dbReference type="SAM" id="SignalP"/>
    </source>
</evidence>
<dbReference type="GO" id="GO:0006491">
    <property type="term" value="P:N-glycan processing"/>
    <property type="evidence" value="ECO:0007669"/>
    <property type="project" value="TreeGrafter"/>
</dbReference>
<organism evidence="15 16">
    <name type="scientific">Allacma fusca</name>
    <dbReference type="NCBI Taxonomy" id="39272"/>
    <lineage>
        <taxon>Eukaryota</taxon>
        <taxon>Metazoa</taxon>
        <taxon>Ecdysozoa</taxon>
        <taxon>Arthropoda</taxon>
        <taxon>Hexapoda</taxon>
        <taxon>Collembola</taxon>
        <taxon>Symphypleona</taxon>
        <taxon>Sminthuridae</taxon>
        <taxon>Allacma</taxon>
    </lineage>
</organism>
<dbReference type="GO" id="GO:0000139">
    <property type="term" value="C:Golgi membrane"/>
    <property type="evidence" value="ECO:0007669"/>
    <property type="project" value="TreeGrafter"/>
</dbReference>
<dbReference type="FunFam" id="1.20.1270.50:FF:000001">
    <property type="entry name" value="Alpha-mannosidase"/>
    <property type="match status" value="1"/>
</dbReference>
<dbReference type="InterPro" id="IPR050843">
    <property type="entry name" value="Glycosyl_Hydrlase_38"/>
</dbReference>
<keyword evidence="4" id="KW-0479">Metal-binding</keyword>
<dbReference type="GO" id="GO:0006013">
    <property type="term" value="P:mannose metabolic process"/>
    <property type="evidence" value="ECO:0007669"/>
    <property type="project" value="InterPro"/>
</dbReference>
<keyword evidence="16" id="KW-1185">Reference proteome</keyword>
<dbReference type="PANTHER" id="PTHR11607">
    <property type="entry name" value="ALPHA-MANNOSIDASE"/>
    <property type="match status" value="1"/>
</dbReference>
<keyword evidence="8" id="KW-0326">Glycosidase</keyword>
<gene>
    <name evidence="15" type="ORF">AFUS01_LOCUS5157</name>
</gene>
<dbReference type="GO" id="GO:0046872">
    <property type="term" value="F:metal ion binding"/>
    <property type="evidence" value="ECO:0007669"/>
    <property type="project" value="UniProtKB-KW"/>
</dbReference>
<reference evidence="15" key="1">
    <citation type="submission" date="2021-06" db="EMBL/GenBank/DDBJ databases">
        <authorList>
            <person name="Hodson N. C."/>
            <person name="Mongue J. A."/>
            <person name="Jaron S. K."/>
        </authorList>
    </citation>
    <scope>NUCLEOTIDE SEQUENCE</scope>
</reference>
<dbReference type="EC" id="3.2.1.114" evidence="10"/>
<dbReference type="InterPro" id="IPR000602">
    <property type="entry name" value="Glyco_hydro_38_N"/>
</dbReference>
<comment type="similarity">
    <text evidence="2">Belongs to the glycosyl hydrolase 38 family.</text>
</comment>
<evidence type="ECO:0000256" key="4">
    <source>
        <dbReference type="ARBA" id="ARBA00022723"/>
    </source>
</evidence>
<dbReference type="Pfam" id="PF09261">
    <property type="entry name" value="Alpha-mann_mid"/>
    <property type="match status" value="1"/>
</dbReference>
<dbReference type="Proteomes" id="UP000708208">
    <property type="component" value="Unassembled WGS sequence"/>
</dbReference>
<keyword evidence="7" id="KW-1015">Disulfide bond</keyword>
<name>A0A8J2JJZ3_9HEXA</name>
<dbReference type="SMART" id="SM00872">
    <property type="entry name" value="Alpha-mann_mid"/>
    <property type="match status" value="1"/>
</dbReference>
<evidence type="ECO:0000256" key="3">
    <source>
        <dbReference type="ARBA" id="ARBA00011748"/>
    </source>
</evidence>
<evidence type="ECO:0000256" key="8">
    <source>
        <dbReference type="ARBA" id="ARBA00023295"/>
    </source>
</evidence>